<dbReference type="GO" id="GO:0005615">
    <property type="term" value="C:extracellular space"/>
    <property type="evidence" value="ECO:0007669"/>
    <property type="project" value="TreeGrafter"/>
</dbReference>
<evidence type="ECO:0000256" key="13">
    <source>
        <dbReference type="ARBA" id="ARBA00052895"/>
    </source>
</evidence>
<evidence type="ECO:0000256" key="11">
    <source>
        <dbReference type="ARBA" id="ARBA00023049"/>
    </source>
</evidence>
<feature type="domain" description="ERAP1-like C-terminal" evidence="19">
    <location>
        <begin position="556"/>
        <end position="870"/>
    </location>
</feature>
<dbReference type="PRINTS" id="PR00756">
    <property type="entry name" value="ALADIPTASE"/>
</dbReference>
<dbReference type="Pfam" id="PF11838">
    <property type="entry name" value="ERAP1_C"/>
    <property type="match status" value="1"/>
</dbReference>
<evidence type="ECO:0000256" key="10">
    <source>
        <dbReference type="ARBA" id="ARBA00022833"/>
    </source>
</evidence>
<keyword evidence="10 15" id="KW-0862">Zinc</keyword>
<organism evidence="21 22">
    <name type="scientific">Frankliniella fusca</name>
    <dbReference type="NCBI Taxonomy" id="407009"/>
    <lineage>
        <taxon>Eukaryota</taxon>
        <taxon>Metazoa</taxon>
        <taxon>Ecdysozoa</taxon>
        <taxon>Arthropoda</taxon>
        <taxon>Hexapoda</taxon>
        <taxon>Insecta</taxon>
        <taxon>Pterygota</taxon>
        <taxon>Neoptera</taxon>
        <taxon>Paraneoptera</taxon>
        <taxon>Thysanoptera</taxon>
        <taxon>Terebrantia</taxon>
        <taxon>Thripoidea</taxon>
        <taxon>Thripidae</taxon>
        <taxon>Frankliniella</taxon>
    </lineage>
</organism>
<dbReference type="InterPro" id="IPR014782">
    <property type="entry name" value="Peptidase_M1_dom"/>
</dbReference>
<dbReference type="GO" id="GO:0008270">
    <property type="term" value="F:zinc ion binding"/>
    <property type="evidence" value="ECO:0007669"/>
    <property type="project" value="UniProtKB-UniRule"/>
</dbReference>
<dbReference type="Proteomes" id="UP001219518">
    <property type="component" value="Unassembled WGS sequence"/>
</dbReference>
<keyword evidence="6" id="KW-0325">Glycoprotein</keyword>
<evidence type="ECO:0000256" key="15">
    <source>
        <dbReference type="PIRSR" id="PIRSR634016-3"/>
    </source>
</evidence>
<accession>A0AAE1H540</accession>
<evidence type="ECO:0000256" key="7">
    <source>
        <dbReference type="ARBA" id="ARBA00022670"/>
    </source>
</evidence>
<dbReference type="AlphaFoldDB" id="A0AAE1H540"/>
<dbReference type="GO" id="GO:0043171">
    <property type="term" value="P:peptide catabolic process"/>
    <property type="evidence" value="ECO:0007669"/>
    <property type="project" value="TreeGrafter"/>
</dbReference>
<dbReference type="CDD" id="cd09601">
    <property type="entry name" value="M1_APN-Q_like"/>
    <property type="match status" value="1"/>
</dbReference>
<keyword evidence="8 15" id="KW-0479">Metal-binding</keyword>
<keyword evidence="6" id="KW-0336">GPI-anchor</keyword>
<evidence type="ECO:0000256" key="9">
    <source>
        <dbReference type="ARBA" id="ARBA00022801"/>
    </source>
</evidence>
<evidence type="ECO:0000256" key="2">
    <source>
        <dbReference type="ARBA" id="ARBA00004609"/>
    </source>
</evidence>
<dbReference type="GO" id="GO:0005886">
    <property type="term" value="C:plasma membrane"/>
    <property type="evidence" value="ECO:0007669"/>
    <property type="project" value="UniProtKB-SubCell"/>
</dbReference>
<evidence type="ECO:0000256" key="5">
    <source>
        <dbReference type="ARBA" id="ARBA00022490"/>
    </source>
</evidence>
<evidence type="ECO:0000256" key="14">
    <source>
        <dbReference type="PIRSR" id="PIRSR634016-1"/>
    </source>
</evidence>
<dbReference type="InterPro" id="IPR042097">
    <property type="entry name" value="Aminopeptidase_N-like_N_sf"/>
</dbReference>
<comment type="catalytic activity">
    <reaction evidence="13">
        <text>Release of an N-terminal amino acid, preferentially alanine, from a wide range of peptides, amides and arylamides.</text>
        <dbReference type="EC" id="3.4.11.14"/>
    </reaction>
</comment>
<reference evidence="21" key="2">
    <citation type="journal article" date="2023" name="BMC Genomics">
        <title>Pest status, molecular evolution, and epigenetic factors derived from the genome assembly of Frankliniella fusca, a thysanopteran phytovirus vector.</title>
        <authorList>
            <person name="Catto M.A."/>
            <person name="Labadie P.E."/>
            <person name="Jacobson A.L."/>
            <person name="Kennedy G.G."/>
            <person name="Srinivasan R."/>
            <person name="Hunt B.G."/>
        </authorList>
    </citation>
    <scope>NUCLEOTIDE SEQUENCE</scope>
    <source>
        <strain evidence="21">PL_HMW_Pooled</strain>
    </source>
</reference>
<sequence>MPRAFERLPASVVPKHYDLFLKTDLEKCVFNGHVTVTIEVKEPTKRIVLNSQDLKIDEDILLEFSDGTCIQASELDTSDNDCETIALVFNSDVPEGKCKITLKFNGELTDSLKGLYRSKYTSHDTNEERYCAVTQFEACDAHRCFPCWDDPAIKATFDITLSVPKNRVALSNMPVKSEEELPDGNRLVKFETTPIMSTYLVAMVVGEFDYIEDFTSDGICVRVYTPVGKQEQGKFALEVAVKVLPYYKEYFKMPYPLPKMDLIAIGSFAAGAMENWGLVTYRETCLLVDLLKTSTQRKQWIALIVAHELAHQWFGNLVTMEWWTHLWLNEGYATFAEFLCVANLFPEYDMWTQFVTETWSPALKLDALKNSHPIEVPVGHPQEVDEIFDDISYSKGASVIRMLHRYIGDAVSVKVLLKHKTVNEISQTWPILQDFAKGMNLYFKKYQYGNAATDDLWNTLEEASNKPISSVMSKWTRQMGYPVISVHSEQVGNSRKFYLKQSQFWADGSANSGDSQMWMVPIEFSSAKAPNEVVHEVLLDKREAEVVIEGIGENDWVKLNPGSVGFYRVQYSKEMLQLFKPAVSNLTLPPLDRLGLLGDLFALVQSGQTSTDQSLILLEAMQNEDNCTVWSSMTSVLLKIRMLLQYAEDIQPHFMAFGRRLLARIGSTVSWDPHPDEGHKDKLLRNVVLDLLYAFEDQNTIAEAQKRFEAHKNGTTTLWSDIRGTVYKTVLRGADAATYQTFLELYRQETLQEEKERILCALAAVKNEDLQAEILKFALTDEVRRQTTLTLLGAIAQSRKGRDMVWNYVKNNWDELHKKYGTPVILSGFISTSFSHYASEEKALEVEKFFSENKTSGAERAVQQTVERIRINAAWLKRDLPCIREFLQKFN</sequence>
<evidence type="ECO:0000259" key="20">
    <source>
        <dbReference type="Pfam" id="PF17900"/>
    </source>
</evidence>
<evidence type="ECO:0000313" key="22">
    <source>
        <dbReference type="Proteomes" id="UP001219518"/>
    </source>
</evidence>
<dbReference type="Gene3D" id="1.10.390.10">
    <property type="entry name" value="Neutral Protease Domain 2"/>
    <property type="match status" value="1"/>
</dbReference>
<evidence type="ECO:0000256" key="12">
    <source>
        <dbReference type="ARBA" id="ARBA00023288"/>
    </source>
</evidence>
<evidence type="ECO:0000256" key="8">
    <source>
        <dbReference type="ARBA" id="ARBA00022723"/>
    </source>
</evidence>
<dbReference type="Pfam" id="PF17900">
    <property type="entry name" value="Peptidase_M1_N"/>
    <property type="match status" value="1"/>
</dbReference>
<dbReference type="Gene3D" id="2.60.40.1730">
    <property type="entry name" value="tricorn interacting facor f3 domain"/>
    <property type="match status" value="1"/>
</dbReference>
<keyword evidence="11 17" id="KW-0482">Metalloprotease</keyword>
<evidence type="ECO:0000256" key="3">
    <source>
        <dbReference type="ARBA" id="ARBA00010136"/>
    </source>
</evidence>
<evidence type="ECO:0000259" key="18">
    <source>
        <dbReference type="Pfam" id="PF01433"/>
    </source>
</evidence>
<keyword evidence="9 17" id="KW-0378">Hydrolase</keyword>
<dbReference type="SUPFAM" id="SSF63737">
    <property type="entry name" value="Leukotriene A4 hydrolase N-terminal domain"/>
    <property type="match status" value="1"/>
</dbReference>
<dbReference type="FunFam" id="2.60.40.1730:FF:000002">
    <property type="entry name" value="Aminopeptidase"/>
    <property type="match status" value="1"/>
</dbReference>
<feature type="domain" description="Peptidase M1 membrane alanine aminopeptidase" evidence="18">
    <location>
        <begin position="235"/>
        <end position="412"/>
    </location>
</feature>
<keyword evidence="22" id="KW-1185">Reference proteome</keyword>
<comment type="caution">
    <text evidence="21">The sequence shown here is derived from an EMBL/GenBank/DDBJ whole genome shotgun (WGS) entry which is preliminary data.</text>
</comment>
<dbReference type="InterPro" id="IPR034016">
    <property type="entry name" value="M1_APN-typ"/>
</dbReference>
<dbReference type="PANTHER" id="PTHR11533:SF174">
    <property type="entry name" value="PUROMYCIN-SENSITIVE AMINOPEPTIDASE-RELATED"/>
    <property type="match status" value="1"/>
</dbReference>
<evidence type="ECO:0000259" key="19">
    <source>
        <dbReference type="Pfam" id="PF11838"/>
    </source>
</evidence>
<evidence type="ECO:0000256" key="6">
    <source>
        <dbReference type="ARBA" id="ARBA00022622"/>
    </source>
</evidence>
<dbReference type="EC" id="3.4.11.-" evidence="17"/>
<dbReference type="GO" id="GO:0098552">
    <property type="term" value="C:side of membrane"/>
    <property type="evidence" value="ECO:0007669"/>
    <property type="project" value="UniProtKB-KW"/>
</dbReference>
<dbReference type="InterPro" id="IPR001930">
    <property type="entry name" value="Peptidase_M1"/>
</dbReference>
<keyword evidence="5" id="KW-0963">Cytoplasm</keyword>
<feature type="active site" description="Proton acceptor" evidence="14">
    <location>
        <position position="308"/>
    </location>
</feature>
<dbReference type="GO" id="GO:0070006">
    <property type="term" value="F:metalloaminopeptidase activity"/>
    <property type="evidence" value="ECO:0007669"/>
    <property type="project" value="TreeGrafter"/>
</dbReference>
<proteinExistence type="inferred from homology"/>
<evidence type="ECO:0000256" key="1">
    <source>
        <dbReference type="ARBA" id="ARBA00004496"/>
    </source>
</evidence>
<protein>
    <recommendedName>
        <fullName evidence="17">Aminopeptidase</fullName>
        <ecNumber evidence="17">3.4.11.-</ecNumber>
    </recommendedName>
</protein>
<feature type="domain" description="Peptidase M1 membrane alanine aminopeptidase" evidence="18">
    <location>
        <begin position="433"/>
        <end position="475"/>
    </location>
</feature>
<gene>
    <name evidence="21" type="ORF">KUF71_005714</name>
</gene>
<name>A0AAE1H540_9NEOP</name>
<evidence type="ECO:0000256" key="4">
    <source>
        <dbReference type="ARBA" id="ARBA00022438"/>
    </source>
</evidence>
<dbReference type="GO" id="GO:0006508">
    <property type="term" value="P:proteolysis"/>
    <property type="evidence" value="ECO:0007669"/>
    <property type="project" value="UniProtKB-KW"/>
</dbReference>
<dbReference type="InterPro" id="IPR050344">
    <property type="entry name" value="Peptidase_M1_aminopeptidases"/>
</dbReference>
<dbReference type="PANTHER" id="PTHR11533">
    <property type="entry name" value="PROTEASE M1 ZINC METALLOPROTEASE"/>
    <property type="match status" value="1"/>
</dbReference>
<feature type="site" description="Transition state stabilizer" evidence="16">
    <location>
        <position position="393"/>
    </location>
</feature>
<dbReference type="GO" id="GO:0042277">
    <property type="term" value="F:peptide binding"/>
    <property type="evidence" value="ECO:0007669"/>
    <property type="project" value="TreeGrafter"/>
</dbReference>
<keyword evidence="7 17" id="KW-0645">Protease</keyword>
<dbReference type="Pfam" id="PF01433">
    <property type="entry name" value="Peptidase_M1"/>
    <property type="match status" value="2"/>
</dbReference>
<feature type="binding site" evidence="15">
    <location>
        <position position="307"/>
    </location>
    <ligand>
        <name>Zn(2+)</name>
        <dbReference type="ChEBI" id="CHEBI:29105"/>
        <note>catalytic</note>
    </ligand>
</feature>
<feature type="domain" description="Aminopeptidase N-like N-terminal" evidence="20">
    <location>
        <begin position="13"/>
        <end position="200"/>
    </location>
</feature>
<dbReference type="FunFam" id="2.60.40.1910:FF:000002">
    <property type="entry name" value="Aminopeptidase"/>
    <property type="match status" value="1"/>
</dbReference>
<dbReference type="InterPro" id="IPR045357">
    <property type="entry name" value="Aminopeptidase_N-like_N"/>
</dbReference>
<evidence type="ECO:0000313" key="21">
    <source>
        <dbReference type="EMBL" id="KAK3915026.1"/>
    </source>
</evidence>
<dbReference type="GO" id="GO:0005737">
    <property type="term" value="C:cytoplasm"/>
    <property type="evidence" value="ECO:0007669"/>
    <property type="project" value="UniProtKB-SubCell"/>
</dbReference>
<keyword evidence="6" id="KW-0472">Membrane</keyword>
<dbReference type="Gene3D" id="1.25.50.20">
    <property type="match status" value="1"/>
</dbReference>
<dbReference type="FunFam" id="1.25.50.20:FF:000002">
    <property type="entry name" value="Aminopeptidase"/>
    <property type="match status" value="1"/>
</dbReference>
<evidence type="ECO:0000256" key="16">
    <source>
        <dbReference type="PIRSR" id="PIRSR634016-4"/>
    </source>
</evidence>
<reference evidence="21" key="1">
    <citation type="submission" date="2021-07" db="EMBL/GenBank/DDBJ databases">
        <authorList>
            <person name="Catto M.A."/>
            <person name="Jacobson A."/>
            <person name="Kennedy G."/>
            <person name="Labadie P."/>
            <person name="Hunt B.G."/>
            <person name="Srinivasan R."/>
        </authorList>
    </citation>
    <scope>NUCLEOTIDE SEQUENCE</scope>
    <source>
        <strain evidence="21">PL_HMW_Pooled</strain>
        <tissue evidence="21">Head</tissue>
    </source>
</reference>
<comment type="subcellular location">
    <subcellularLocation>
        <location evidence="2">Cell membrane</location>
        <topology evidence="2">Lipid-anchor</topology>
        <topology evidence="2">GPI-anchor</topology>
    </subcellularLocation>
    <subcellularLocation>
        <location evidence="1">Cytoplasm</location>
    </subcellularLocation>
</comment>
<keyword evidence="4 17" id="KW-0031">Aminopeptidase</keyword>
<dbReference type="InterPro" id="IPR027268">
    <property type="entry name" value="Peptidase_M4/M1_CTD_sf"/>
</dbReference>
<dbReference type="SUPFAM" id="SSF55486">
    <property type="entry name" value="Metalloproteases ('zincins'), catalytic domain"/>
    <property type="match status" value="1"/>
</dbReference>
<keyword evidence="12" id="KW-0449">Lipoprotein</keyword>
<comment type="similarity">
    <text evidence="3 17">Belongs to the peptidase M1 family.</text>
</comment>
<dbReference type="EMBL" id="JAHWGI010000394">
    <property type="protein sequence ID" value="KAK3915026.1"/>
    <property type="molecule type" value="Genomic_DNA"/>
</dbReference>
<dbReference type="InterPro" id="IPR024571">
    <property type="entry name" value="ERAP1-like_C_dom"/>
</dbReference>
<feature type="binding site" evidence="15">
    <location>
        <position position="330"/>
    </location>
    <ligand>
        <name>Zn(2+)</name>
        <dbReference type="ChEBI" id="CHEBI:29105"/>
        <note>catalytic</note>
    </ligand>
</feature>
<dbReference type="GO" id="GO:0016285">
    <property type="term" value="F:alanyl aminopeptidase activity"/>
    <property type="evidence" value="ECO:0007669"/>
    <property type="project" value="UniProtKB-EC"/>
</dbReference>
<comment type="cofactor">
    <cofactor evidence="15 17">
        <name>Zn(2+)</name>
        <dbReference type="ChEBI" id="CHEBI:29105"/>
    </cofactor>
    <text evidence="15 17">Binds 1 zinc ion per subunit.</text>
</comment>
<dbReference type="Gene3D" id="2.60.40.1910">
    <property type="match status" value="1"/>
</dbReference>
<evidence type="ECO:0000256" key="17">
    <source>
        <dbReference type="RuleBase" id="RU364040"/>
    </source>
</evidence>
<feature type="binding site" evidence="15">
    <location>
        <position position="311"/>
    </location>
    <ligand>
        <name>Zn(2+)</name>
        <dbReference type="ChEBI" id="CHEBI:29105"/>
        <note>catalytic</note>
    </ligand>
</feature>
<dbReference type="FunFam" id="1.10.390.10:FF:000001">
    <property type="entry name" value="Aminopeptidase"/>
    <property type="match status" value="1"/>
</dbReference>